<protein>
    <submittedName>
        <fullName evidence="2">Uncharacterized protein</fullName>
    </submittedName>
</protein>
<accession>A0A5Q2F228</accession>
<feature type="region of interest" description="Disordered" evidence="1">
    <location>
        <begin position="1"/>
        <end position="41"/>
    </location>
</feature>
<dbReference type="Proteomes" id="UP000400849">
    <property type="component" value="Segment"/>
</dbReference>
<gene>
    <name evidence="2" type="primary">146</name>
    <name evidence="2" type="ORF">SEA_SIXAMA_146</name>
</gene>
<evidence type="ECO:0000313" key="2">
    <source>
        <dbReference type="EMBL" id="QGF20311.1"/>
    </source>
</evidence>
<dbReference type="KEGG" id="vg:77924313"/>
<dbReference type="GeneID" id="77924313"/>
<proteinExistence type="predicted"/>
<evidence type="ECO:0000256" key="1">
    <source>
        <dbReference type="SAM" id="MobiDB-lite"/>
    </source>
</evidence>
<name>A0A5Q2F228_9CAUD</name>
<dbReference type="EMBL" id="MN484601">
    <property type="protein sequence ID" value="QGF20311.1"/>
    <property type="molecule type" value="Genomic_DNA"/>
</dbReference>
<keyword evidence="3" id="KW-1185">Reference proteome</keyword>
<evidence type="ECO:0000313" key="3">
    <source>
        <dbReference type="Proteomes" id="UP000400849"/>
    </source>
</evidence>
<reference evidence="2 3" key="1">
    <citation type="submission" date="2019-09" db="EMBL/GenBank/DDBJ databases">
        <authorList>
            <person name="Christie C.A."/>
            <person name="Diallo A.S."/>
            <person name="Dixon Z."/>
            <person name="McIntosh P.M."/>
            <person name="Murthy K.H."/>
            <person name="Rosen M.G."/>
            <person name="Simpson L.M."/>
            <person name="Koustas K."/>
            <person name="Fogarty M.P."/>
            <person name="Molloy S.D."/>
            <person name="Garlena R.A."/>
            <person name="Russell D.A."/>
            <person name="Pope W.H."/>
            <person name="Jacobs-Sera D."/>
            <person name="Hatfull G.F."/>
        </authorList>
    </citation>
    <scope>NUCLEOTIDE SEQUENCE [LARGE SCALE GENOMIC DNA]</scope>
</reference>
<sequence>MAAGGKAGRKQRKPSSRAKSYKNPDRQNGKAWKQGLAPDKR</sequence>
<organism evidence="2 3">
    <name type="scientific">Gordonia phage Sixama</name>
    <dbReference type="NCBI Taxonomy" id="2653271"/>
    <lineage>
        <taxon>Viruses</taxon>
        <taxon>Duplodnaviria</taxon>
        <taxon>Heunggongvirae</taxon>
        <taxon>Uroviricota</taxon>
        <taxon>Caudoviricetes</taxon>
        <taxon>Sixamavirus</taxon>
        <taxon>Sixamavirus sixama</taxon>
    </lineage>
</organism>
<dbReference type="RefSeq" id="YP_010648841.1">
    <property type="nucleotide sequence ID" value="NC_070762.1"/>
</dbReference>
<feature type="compositionally biased region" description="Basic residues" evidence="1">
    <location>
        <begin position="7"/>
        <end position="20"/>
    </location>
</feature>